<dbReference type="SUPFAM" id="SSF56784">
    <property type="entry name" value="HAD-like"/>
    <property type="match status" value="1"/>
</dbReference>
<dbReference type="InterPro" id="IPR036412">
    <property type="entry name" value="HAD-like_sf"/>
</dbReference>
<proteinExistence type="predicted"/>
<dbReference type="AlphaFoldDB" id="A0A0G4FH33"/>
<dbReference type="PhylomeDB" id="A0A0G4FH33"/>
<dbReference type="EMBL" id="CDMZ01000363">
    <property type="protein sequence ID" value="CEM12727.1"/>
    <property type="molecule type" value="Genomic_DNA"/>
</dbReference>
<name>A0A0G4FH33_9ALVE</name>
<evidence type="ECO:0000313" key="1">
    <source>
        <dbReference type="EMBL" id="CEM12727.1"/>
    </source>
</evidence>
<protein>
    <recommendedName>
        <fullName evidence="2">FCP1 homology domain-containing protein</fullName>
    </recommendedName>
</protein>
<dbReference type="VEuPathDB" id="CryptoDB:Cvel_3328"/>
<gene>
    <name evidence="1" type="ORF">Cvel_3328</name>
</gene>
<accession>A0A0G4FH33</accession>
<sequence length="176" mass="19902">MIASDFDLTITTQHTGGFASKNSERYRSLLRSVSRDFCELGQMFEGAGLKISIVSFADRNSCRDRDEERGGSDLIIDILKASQAPFQVESIIDRYPANYQDPEDYSPLGLKEPMRMSKSYHLKSLCQEYGLQKHQILLLDDSLENCNVAVQEGYPSLGVLGGEGFRFEILTDDFRR</sequence>
<evidence type="ECO:0008006" key="2">
    <source>
        <dbReference type="Google" id="ProtNLM"/>
    </source>
</evidence>
<reference evidence="1" key="1">
    <citation type="submission" date="2014-11" db="EMBL/GenBank/DDBJ databases">
        <authorList>
            <person name="Otto D Thomas"/>
            <person name="Naeem Raeece"/>
        </authorList>
    </citation>
    <scope>NUCLEOTIDE SEQUENCE</scope>
</reference>
<organism evidence="1">
    <name type="scientific">Chromera velia CCMP2878</name>
    <dbReference type="NCBI Taxonomy" id="1169474"/>
    <lineage>
        <taxon>Eukaryota</taxon>
        <taxon>Sar</taxon>
        <taxon>Alveolata</taxon>
        <taxon>Colpodellida</taxon>
        <taxon>Chromeraceae</taxon>
        <taxon>Chromera</taxon>
    </lineage>
</organism>